<comment type="caution">
    <text evidence="2">The sequence shown here is derived from an EMBL/GenBank/DDBJ whole genome shotgun (WGS) entry which is preliminary data.</text>
</comment>
<dbReference type="AlphaFoldDB" id="A0A250WU59"/>
<reference evidence="2 3" key="1">
    <citation type="submission" date="2017-08" db="EMBL/GenBank/DDBJ databases">
        <title>Acidophilic green algal genome provides insights into adaptation to an acidic environment.</title>
        <authorList>
            <person name="Hirooka S."/>
            <person name="Hirose Y."/>
            <person name="Kanesaki Y."/>
            <person name="Higuchi S."/>
            <person name="Fujiwara T."/>
            <person name="Onuma R."/>
            <person name="Era A."/>
            <person name="Ohbayashi R."/>
            <person name="Uzuka A."/>
            <person name="Nozaki H."/>
            <person name="Yoshikawa H."/>
            <person name="Miyagishima S.Y."/>
        </authorList>
    </citation>
    <scope>NUCLEOTIDE SEQUENCE [LARGE SCALE GENOMIC DNA]</scope>
    <source>
        <strain evidence="2 3">NIES-2499</strain>
    </source>
</reference>
<dbReference type="PANTHER" id="PTHR22028">
    <property type="entry name" value="SFI1 SPINDLE BODY DOMAIN-CONTAINING PROTEIN-RELATED"/>
    <property type="match status" value="1"/>
</dbReference>
<dbReference type="PANTHER" id="PTHR22028:SF9">
    <property type="entry name" value="SFI1 SPINDLE BODY DOMAIN-CONTAINING PROTEIN"/>
    <property type="match status" value="1"/>
</dbReference>
<accession>A0A250WU59</accession>
<evidence type="ECO:0000256" key="1">
    <source>
        <dbReference type="SAM" id="MobiDB-lite"/>
    </source>
</evidence>
<dbReference type="EMBL" id="BEGY01000006">
    <property type="protein sequence ID" value="GAX74100.1"/>
    <property type="molecule type" value="Genomic_DNA"/>
</dbReference>
<dbReference type="STRING" id="1157962.A0A250WU59"/>
<evidence type="ECO:0008006" key="4">
    <source>
        <dbReference type="Google" id="ProtNLM"/>
    </source>
</evidence>
<sequence>MLQQFNGTSISGNQKHFLDIAVSGDQVSREQRADENRKQTVFQGFAPSSNNAAQSLRTVTTKTIIQSGFRKLQPNRAVLTTREIICPESTLQNGSRNTGLSSKGPNSGDTQGNVNISQSAQFNSTKSLLSVENQLNKKQTNLNASKLSHMHAAMSAPQMERDVEEERTRARRQHRKRVAQIVVDHWKWFARERLGVVRAARHHQRQQALSAFLALRQQVLLAAIAWKRALVFDCRRMFLMLSRCLQGWHVAALRESWLKRCQAMIVKGGALRCKRAIIKAWREQCVAGAVKRKKKVKSWYFYSYITLSRAMKEWQIAAAAQVLDAALKERALRFLRRKCLSSSLRVWQHGVRYHQDKAQKMSIAAGHVQRVRRQQVFSGWRECMHLIHTSRRAACLVLVTLAAHISRAQVESYFVTLKSYMLYRQHWRTLQLAGSAHMCRWRLRSCFSFWRWYSARVQFLRQCAVVMCSVGRRWRLMIYFQGWGELTAQAIALRSLEARELVLQRACLRIWKRYCMHLFMKAELFSEGCRRVHSVQLRHCLTAWKCVCERQQAKLAVLDLVFSWRRQRGLSLALTGWHSVVNIRLAAVHRGEIALQHCCGSLMKKALRAWVNFLNWRRLKAYSSAWHQGVIQTSILMAWRHHALYQQKRRLQKEGAHQHRRLSVLSKGMVGLKLAVQVRDAKLQLHQQMEAHRHSHLLACCLRHWAGEILAQAEEMHVSRTKAACMWKLRLLRVAMVAWHFRAAAWALRRELRHAAVRFDERHCLGRTLHQWHIFARAKTASRRAKEERLEDLRARLGSLKRFRVFAAWAQVNNAAVLKAIKMSQAACLRHRHLLQYGLLAWQSWLSRRQVKHILAIRGARHFHYRCLRCVLVIWRDRVRAWQCKRDAASKADIHYMSRKLYLGISALRWYRGYRKSKAADLLAAREMYVRRLQREGAAQWLAVGMWKKRLRLQSVAEKKAIVLAAENALVEPYARHWRRVTLQRQRLKLDGGRQQSSLSVMLSSNHQDVHGSRVKTEVYRPLSRAHGSRQDAVQDAAKVAHMSHHETFHVTSSGNLQFTASGKSDSSSWKNEACISTVKQLPAQHSPLPLHALSQIRGSGVHLPNNVERLFGEVTPISLLSARPLFQPAVYRTSSQTTTPASSSMHSPAGVTAAASSKMVTLVNNAAQALATNKNNVSEVPQSFRQRSRPAPRCPDFLRQ</sequence>
<name>A0A250WU59_9CHLO</name>
<evidence type="ECO:0000313" key="2">
    <source>
        <dbReference type="EMBL" id="GAX74100.1"/>
    </source>
</evidence>
<feature type="region of interest" description="Disordered" evidence="1">
    <location>
        <begin position="89"/>
        <end position="115"/>
    </location>
</feature>
<dbReference type="Proteomes" id="UP000232323">
    <property type="component" value="Unassembled WGS sequence"/>
</dbReference>
<feature type="compositionally biased region" description="Polar residues" evidence="1">
    <location>
        <begin position="1175"/>
        <end position="1186"/>
    </location>
</feature>
<keyword evidence="3" id="KW-1185">Reference proteome</keyword>
<protein>
    <recommendedName>
        <fullName evidence="4">Sfi1 spindle body domain-containing protein</fullName>
    </recommendedName>
</protein>
<dbReference type="GO" id="GO:0019902">
    <property type="term" value="F:phosphatase binding"/>
    <property type="evidence" value="ECO:0007669"/>
    <property type="project" value="TreeGrafter"/>
</dbReference>
<proteinExistence type="predicted"/>
<dbReference type="InterPro" id="IPR052270">
    <property type="entry name" value="CACF_protein"/>
</dbReference>
<feature type="region of interest" description="Disordered" evidence="1">
    <location>
        <begin position="1175"/>
        <end position="1201"/>
    </location>
</feature>
<evidence type="ECO:0000313" key="3">
    <source>
        <dbReference type="Proteomes" id="UP000232323"/>
    </source>
</evidence>
<dbReference type="OrthoDB" id="549859at2759"/>
<gene>
    <name evidence="2" type="ORF">CEUSTIGMA_g1549.t1</name>
</gene>
<organism evidence="2 3">
    <name type="scientific">Chlamydomonas eustigma</name>
    <dbReference type="NCBI Taxonomy" id="1157962"/>
    <lineage>
        <taxon>Eukaryota</taxon>
        <taxon>Viridiplantae</taxon>
        <taxon>Chlorophyta</taxon>
        <taxon>core chlorophytes</taxon>
        <taxon>Chlorophyceae</taxon>
        <taxon>CS clade</taxon>
        <taxon>Chlamydomonadales</taxon>
        <taxon>Chlamydomonadaceae</taxon>
        <taxon>Chlamydomonas</taxon>
    </lineage>
</organism>